<keyword evidence="2" id="KW-1185">Reference proteome</keyword>
<evidence type="ECO:0000313" key="2">
    <source>
        <dbReference type="Proteomes" id="UP000278823"/>
    </source>
</evidence>
<proteinExistence type="predicted"/>
<reference evidence="2" key="1">
    <citation type="submission" date="2018-11" db="EMBL/GenBank/DDBJ databases">
        <title>Rhizobium chutanense sp. nov., isolated from root nodules of Phaseolus vulgaris in China.</title>
        <authorList>
            <person name="Huo Y."/>
        </authorList>
    </citation>
    <scope>NUCLEOTIDE SEQUENCE [LARGE SCALE GENOMIC DNA]</scope>
    <source>
        <strain evidence="2">CCBAU 65647</strain>
    </source>
</reference>
<dbReference type="AlphaFoldDB" id="A0A3S0Y372"/>
<accession>A0A3S0Y372</accession>
<name>A0A3S0Y372_9HYPH</name>
<dbReference type="Proteomes" id="UP000278823">
    <property type="component" value="Unassembled WGS sequence"/>
</dbReference>
<comment type="caution">
    <text evidence="1">The sequence shown here is derived from an EMBL/GenBank/DDBJ whole genome shotgun (WGS) entry which is preliminary data.</text>
</comment>
<protein>
    <recommendedName>
        <fullName evidence="3">DUF1127 domain-containing protein</fullName>
    </recommendedName>
</protein>
<organism evidence="1 2">
    <name type="scientific">Rhizobium vallis</name>
    <dbReference type="NCBI Taxonomy" id="634290"/>
    <lineage>
        <taxon>Bacteria</taxon>
        <taxon>Pseudomonadati</taxon>
        <taxon>Pseudomonadota</taxon>
        <taxon>Alphaproteobacteria</taxon>
        <taxon>Hyphomicrobiales</taxon>
        <taxon>Rhizobiaceae</taxon>
        <taxon>Rhizobium/Agrobacterium group</taxon>
        <taxon>Rhizobium</taxon>
    </lineage>
</organism>
<evidence type="ECO:0000313" key="1">
    <source>
        <dbReference type="EMBL" id="RUM23220.1"/>
    </source>
</evidence>
<dbReference type="EMBL" id="RJTH01000008">
    <property type="protein sequence ID" value="RUM23220.1"/>
    <property type="molecule type" value="Genomic_DNA"/>
</dbReference>
<evidence type="ECO:0008006" key="3">
    <source>
        <dbReference type="Google" id="ProtNLM"/>
    </source>
</evidence>
<gene>
    <name evidence="1" type="ORF">EFQ99_21445</name>
</gene>
<sequence length="64" mass="7383">MIMNNQHAGESLATSMSELCSRFSFREILVATVIARWKRRRMANSLGPFPSWLRRDLALSDEQV</sequence>